<keyword evidence="9" id="KW-0067">ATP-binding</keyword>
<keyword evidence="5 12" id="KW-0863">Zinc-finger</keyword>
<dbReference type="InterPro" id="IPR000058">
    <property type="entry name" value="Znf_AN1"/>
</dbReference>
<dbReference type="InterPro" id="IPR004483">
    <property type="entry name" value="SMUBP-2/Hcs1-like"/>
</dbReference>
<feature type="domain" description="R3H" evidence="15">
    <location>
        <begin position="518"/>
        <end position="582"/>
    </location>
</feature>
<gene>
    <name evidence="16" type="ORF">scyTo_0000824</name>
</gene>
<dbReference type="Pfam" id="PF13086">
    <property type="entry name" value="AAA_11"/>
    <property type="match status" value="1"/>
</dbReference>
<dbReference type="GO" id="GO:0003723">
    <property type="term" value="F:RNA binding"/>
    <property type="evidence" value="ECO:0007669"/>
    <property type="project" value="UniProtKB-KW"/>
</dbReference>
<comment type="caution">
    <text evidence="16">The sequence shown here is derived from an EMBL/GenBank/DDBJ whole genome shotgun (WGS) entry which is preliminary data.</text>
</comment>
<evidence type="ECO:0000256" key="12">
    <source>
        <dbReference type="PROSITE-ProRule" id="PRU00449"/>
    </source>
</evidence>
<dbReference type="SUPFAM" id="SSF118310">
    <property type="entry name" value="AN1-like Zinc finger"/>
    <property type="match status" value="1"/>
</dbReference>
<keyword evidence="3" id="KW-0479">Metal-binding</keyword>
<dbReference type="OrthoDB" id="6513042at2759"/>
<dbReference type="GO" id="GO:0016787">
    <property type="term" value="F:hydrolase activity"/>
    <property type="evidence" value="ECO:0007669"/>
    <property type="project" value="UniProtKB-KW"/>
</dbReference>
<keyword evidence="11" id="KW-0539">Nucleus</keyword>
<evidence type="ECO:0000256" key="2">
    <source>
        <dbReference type="ARBA" id="ARBA00007913"/>
    </source>
</evidence>
<evidence type="ECO:0000313" key="16">
    <source>
        <dbReference type="EMBL" id="GCB68123.1"/>
    </source>
</evidence>
<dbReference type="GO" id="GO:0003677">
    <property type="term" value="F:DNA binding"/>
    <property type="evidence" value="ECO:0007669"/>
    <property type="project" value="InterPro"/>
</dbReference>
<dbReference type="PANTHER" id="PTHR43788">
    <property type="entry name" value="DNA2/NAM7 HELICASE FAMILY MEMBER"/>
    <property type="match status" value="1"/>
</dbReference>
<dbReference type="GO" id="GO:0005634">
    <property type="term" value="C:nucleus"/>
    <property type="evidence" value="ECO:0007669"/>
    <property type="project" value="UniProtKB-SubCell"/>
</dbReference>
<dbReference type="EMBL" id="BFAA01000171">
    <property type="protein sequence ID" value="GCB68123.1"/>
    <property type="molecule type" value="Genomic_DNA"/>
</dbReference>
<dbReference type="AlphaFoldDB" id="A0A401P4T3"/>
<dbReference type="InterPro" id="IPR035896">
    <property type="entry name" value="AN1-like_Znf"/>
</dbReference>
<feature type="region of interest" description="Disordered" evidence="13">
    <location>
        <begin position="1"/>
        <end position="28"/>
    </location>
</feature>
<evidence type="ECO:0000256" key="8">
    <source>
        <dbReference type="ARBA" id="ARBA00022833"/>
    </source>
</evidence>
<organism evidence="16 17">
    <name type="scientific">Scyliorhinus torazame</name>
    <name type="common">Cloudy catshark</name>
    <name type="synonym">Catulus torazame</name>
    <dbReference type="NCBI Taxonomy" id="75743"/>
    <lineage>
        <taxon>Eukaryota</taxon>
        <taxon>Metazoa</taxon>
        <taxon>Chordata</taxon>
        <taxon>Craniata</taxon>
        <taxon>Vertebrata</taxon>
        <taxon>Chondrichthyes</taxon>
        <taxon>Elasmobranchii</taxon>
        <taxon>Galeomorphii</taxon>
        <taxon>Galeoidea</taxon>
        <taxon>Carcharhiniformes</taxon>
        <taxon>Scyliorhinidae</taxon>
        <taxon>Scyliorhinus</taxon>
    </lineage>
</organism>
<evidence type="ECO:0000256" key="7">
    <source>
        <dbReference type="ARBA" id="ARBA00022806"/>
    </source>
</evidence>
<dbReference type="FunFam" id="3.30.1370.50:FF:000002">
    <property type="entry name" value="Immunoglobulin mu DNA-binding protein 2"/>
    <property type="match status" value="1"/>
</dbReference>
<dbReference type="SMART" id="SM00393">
    <property type="entry name" value="R3H"/>
    <property type="match status" value="1"/>
</dbReference>
<dbReference type="PANTHER" id="PTHR43788:SF8">
    <property type="entry name" value="DNA-BINDING PROTEIN SMUBP-2"/>
    <property type="match status" value="1"/>
</dbReference>
<evidence type="ECO:0000256" key="6">
    <source>
        <dbReference type="ARBA" id="ARBA00022801"/>
    </source>
</evidence>
<feature type="domain" description="AN1-type" evidence="14">
    <location>
        <begin position="707"/>
        <end position="756"/>
    </location>
</feature>
<reference evidence="16 17" key="1">
    <citation type="journal article" date="2018" name="Nat. Ecol. Evol.">
        <title>Shark genomes provide insights into elasmobranch evolution and the origin of vertebrates.</title>
        <authorList>
            <person name="Hara Y"/>
            <person name="Yamaguchi K"/>
            <person name="Onimaru K"/>
            <person name="Kadota M"/>
            <person name="Koyanagi M"/>
            <person name="Keeley SD"/>
            <person name="Tatsumi K"/>
            <person name="Tanaka K"/>
            <person name="Motone F"/>
            <person name="Kageyama Y"/>
            <person name="Nozu R"/>
            <person name="Adachi N"/>
            <person name="Nishimura O"/>
            <person name="Nakagawa R"/>
            <person name="Tanegashima C"/>
            <person name="Kiyatake I"/>
            <person name="Matsumoto R"/>
            <person name="Murakumo K"/>
            <person name="Nishida K"/>
            <person name="Terakita A"/>
            <person name="Kuratani S"/>
            <person name="Sato K"/>
            <person name="Hyodo S Kuraku.S."/>
        </authorList>
    </citation>
    <scope>NUCLEOTIDE SEQUENCE [LARGE SCALE GENOMIC DNA]</scope>
</reference>
<dbReference type="InterPro" id="IPR041677">
    <property type="entry name" value="DNA2/NAM7_AAA_11"/>
</dbReference>
<dbReference type="CDD" id="cd18808">
    <property type="entry name" value="SF1_C_Upf1"/>
    <property type="match status" value="1"/>
</dbReference>
<feature type="compositionally biased region" description="Basic and acidic residues" evidence="13">
    <location>
        <begin position="678"/>
        <end position="687"/>
    </location>
</feature>
<dbReference type="STRING" id="75743.A0A401P4T3"/>
<keyword evidence="8" id="KW-0862">Zinc</keyword>
<dbReference type="SUPFAM" id="SSF82708">
    <property type="entry name" value="R3H domain"/>
    <property type="match status" value="1"/>
</dbReference>
<dbReference type="InterPro" id="IPR047187">
    <property type="entry name" value="SF1_C_Upf1"/>
</dbReference>
<feature type="region of interest" description="Disordered" evidence="13">
    <location>
        <begin position="588"/>
        <end position="632"/>
    </location>
</feature>
<dbReference type="GO" id="GO:0005737">
    <property type="term" value="C:cytoplasm"/>
    <property type="evidence" value="ECO:0007669"/>
    <property type="project" value="UniProtKB-SubCell"/>
</dbReference>
<dbReference type="Gene3D" id="3.40.50.300">
    <property type="entry name" value="P-loop containing nucleotide triphosphate hydrolases"/>
    <property type="match status" value="2"/>
</dbReference>
<dbReference type="Gene3D" id="4.10.1110.10">
    <property type="entry name" value="AN1-like Zinc finger"/>
    <property type="match status" value="1"/>
</dbReference>
<feature type="compositionally biased region" description="Basic and acidic residues" evidence="13">
    <location>
        <begin position="10"/>
        <end position="28"/>
    </location>
</feature>
<proteinExistence type="inferred from homology"/>
<evidence type="ECO:0000256" key="9">
    <source>
        <dbReference type="ARBA" id="ARBA00022840"/>
    </source>
</evidence>
<dbReference type="PROSITE" id="PS51061">
    <property type="entry name" value="R3H"/>
    <property type="match status" value="1"/>
</dbReference>
<dbReference type="OMA" id="TIIHGPP"/>
<dbReference type="Proteomes" id="UP000288216">
    <property type="component" value="Unassembled WGS sequence"/>
</dbReference>
<dbReference type="PROSITE" id="PS51039">
    <property type="entry name" value="ZF_AN1"/>
    <property type="match status" value="1"/>
</dbReference>
<dbReference type="GO" id="GO:0043139">
    <property type="term" value="F:5'-3' DNA helicase activity"/>
    <property type="evidence" value="ECO:0007669"/>
    <property type="project" value="TreeGrafter"/>
</dbReference>
<dbReference type="FunFam" id="3.40.50.300:FF:001146">
    <property type="entry name" value="DNA-binding protein SMUBP-2 isoform X1"/>
    <property type="match status" value="1"/>
</dbReference>
<evidence type="ECO:0000259" key="15">
    <source>
        <dbReference type="PROSITE" id="PS51061"/>
    </source>
</evidence>
<dbReference type="InterPro" id="IPR036867">
    <property type="entry name" value="R3H_dom_sf"/>
</dbReference>
<dbReference type="Pfam" id="PF13087">
    <property type="entry name" value="AAA_12"/>
    <property type="match status" value="1"/>
</dbReference>
<dbReference type="GO" id="GO:0008270">
    <property type="term" value="F:zinc ion binding"/>
    <property type="evidence" value="ECO:0007669"/>
    <property type="project" value="UniProtKB-KW"/>
</dbReference>
<evidence type="ECO:0000256" key="4">
    <source>
        <dbReference type="ARBA" id="ARBA00022741"/>
    </source>
</evidence>
<dbReference type="SUPFAM" id="SSF52540">
    <property type="entry name" value="P-loop containing nucleoside triphosphate hydrolases"/>
    <property type="match status" value="1"/>
</dbReference>
<keyword evidence="6" id="KW-0378">Hydrolase</keyword>
<dbReference type="NCBIfam" id="TIGR00376">
    <property type="entry name" value="IGHMBP2 family helicase"/>
    <property type="match status" value="1"/>
</dbReference>
<dbReference type="Pfam" id="PF01424">
    <property type="entry name" value="R3H"/>
    <property type="match status" value="1"/>
</dbReference>
<protein>
    <recommendedName>
        <fullName evidence="18">R3H domain-containing protein</fullName>
    </recommendedName>
</protein>
<keyword evidence="10" id="KW-0694">RNA-binding</keyword>
<evidence type="ECO:0000256" key="10">
    <source>
        <dbReference type="ARBA" id="ARBA00022884"/>
    </source>
</evidence>
<comment type="subcellular location">
    <subcellularLocation>
        <location evidence="1">Nucleus</location>
    </subcellularLocation>
</comment>
<comment type="similarity">
    <text evidence="2">Belongs to the DNA2/NAM7 helicase family.</text>
</comment>
<dbReference type="InterPro" id="IPR001374">
    <property type="entry name" value="R3H_dom"/>
</dbReference>
<dbReference type="GO" id="GO:0005524">
    <property type="term" value="F:ATP binding"/>
    <property type="evidence" value="ECO:0007669"/>
    <property type="project" value="UniProtKB-KW"/>
</dbReference>
<keyword evidence="17" id="KW-1185">Reference proteome</keyword>
<sequence>MDGPGVGEEIEGRTRSVRNGEEIEERTRSESGAAMEIFVSQNLELLQEERAAEIEETRAWQENISVKELQRRGVCLLKLQVLCCAPSNIAVDNLVERLAQFKAQVLRLGHPARLLESIHRHSLDAVLAHSDNTQIVMDIRKDIDQAFGKLKKAHERGEKVHFRGEIKTLKKELRAREETAIVQILKKASVVLATNTGASNDGPLKLLSNDYFDLVVIDECAQALEASCWIPLLKAPKCILAGDHKQLPPTIISHKAAANGLSLSLMERLIQRFGEQVVRMLTVQYRMHDAIMQWASKQMYYGRLTAHKMVAEHLLKDLPGVASTEETKIPMLLIDTSGCGLLELDEEDEQSKGNKGEVQIVTMHIEALTEAGVSPKDVAVIAPYNLQVQLLRKELSNKYPELEIKSVDGFQGREKEAVVLSLVRSNRTGEVGFLAEDRRINVAVTRARRHLMVVCDVRTVSTHPFLKSLVDYMTEHGEMRTAFEYCDDIAANDSRLSIEKEGGSAGILDQTTKTMVVKDNSEKLKEQIMHFIEDGARTKFEFPASLNSHDRLLVHQIAEELGLQHFSTGESKDRFIVVAKGSLEMQRQLEGQSDQKRPEMPQISSDLAPQIPQEKAKERALTEMEGPQDCAPCVSQSKLDLKTLYMERMQREQAKREEKAKQKQQSGTTVSLKSKTKKPAEKGKASTKEASASSTEEDFDALVAASIKANSVCAFLKCKGSIVTLGQHCIHCNKYYCLSHHIPEVHGCGGSAKAHARKLISREGILYAGSGSKDHSLDPVKKAHLQRKLGKKIEQLASQRGAKKEVKK</sequence>
<evidence type="ECO:0000256" key="13">
    <source>
        <dbReference type="SAM" id="MobiDB-lite"/>
    </source>
</evidence>
<dbReference type="Pfam" id="PF01428">
    <property type="entry name" value="zf-AN1"/>
    <property type="match status" value="1"/>
</dbReference>
<keyword evidence="4" id="KW-0547">Nucleotide-binding</keyword>
<evidence type="ECO:0000256" key="1">
    <source>
        <dbReference type="ARBA" id="ARBA00004123"/>
    </source>
</evidence>
<feature type="compositionally biased region" description="Basic and acidic residues" evidence="13">
    <location>
        <begin position="650"/>
        <end position="661"/>
    </location>
</feature>
<dbReference type="InterPro" id="IPR027417">
    <property type="entry name" value="P-loop_NTPase"/>
</dbReference>
<evidence type="ECO:0008006" key="18">
    <source>
        <dbReference type="Google" id="ProtNLM"/>
    </source>
</evidence>
<feature type="region of interest" description="Disordered" evidence="13">
    <location>
        <begin position="650"/>
        <end position="695"/>
    </location>
</feature>
<dbReference type="SMART" id="SM00154">
    <property type="entry name" value="ZnF_AN1"/>
    <property type="match status" value="1"/>
</dbReference>
<dbReference type="InterPro" id="IPR041679">
    <property type="entry name" value="DNA2/NAM7-like_C"/>
</dbReference>
<accession>A0A401P4T3</accession>
<evidence type="ECO:0000259" key="14">
    <source>
        <dbReference type="PROSITE" id="PS51039"/>
    </source>
</evidence>
<evidence type="ECO:0000256" key="11">
    <source>
        <dbReference type="ARBA" id="ARBA00023242"/>
    </source>
</evidence>
<evidence type="ECO:0000313" key="17">
    <source>
        <dbReference type="Proteomes" id="UP000288216"/>
    </source>
</evidence>
<evidence type="ECO:0000256" key="5">
    <source>
        <dbReference type="ARBA" id="ARBA00022771"/>
    </source>
</evidence>
<keyword evidence="7" id="KW-0347">Helicase</keyword>
<dbReference type="InterPro" id="IPR050534">
    <property type="entry name" value="Coronavir_polyprotein_1ab"/>
</dbReference>
<evidence type="ECO:0000256" key="3">
    <source>
        <dbReference type="ARBA" id="ARBA00022723"/>
    </source>
</evidence>
<dbReference type="Gene3D" id="3.30.1370.50">
    <property type="entry name" value="R3H-like domain"/>
    <property type="match status" value="1"/>
</dbReference>
<name>A0A401P4T3_SCYTO</name>